<sequence length="119" mass="12804">MNIILVLLTGFLVVAIFDAIGAILSRLLNFNYAILTIGSIIIYGLVAIYSAKVSNTITGIMSCGILGVFDAIFGSLISKKLKAKIPKIEGVDFEISHKLIISMFFFGCLIGLITLNIFG</sequence>
<evidence type="ECO:0000313" key="3">
    <source>
        <dbReference type="Proteomes" id="UP000627521"/>
    </source>
</evidence>
<gene>
    <name evidence="2" type="ORF">IEG06_14185</name>
</gene>
<protein>
    <submittedName>
        <fullName evidence="2">Uncharacterized protein</fullName>
    </submittedName>
</protein>
<accession>A0ABR8LY88</accession>
<feature type="transmembrane region" description="Helical" evidence="1">
    <location>
        <begin position="6"/>
        <end position="25"/>
    </location>
</feature>
<dbReference type="EMBL" id="JACXXH010000009">
    <property type="protein sequence ID" value="MBD3864601.1"/>
    <property type="molecule type" value="Genomic_DNA"/>
</dbReference>
<dbReference type="Proteomes" id="UP000627521">
    <property type="component" value="Unassembled WGS sequence"/>
</dbReference>
<dbReference type="RefSeq" id="WP_191100576.1">
    <property type="nucleotide sequence ID" value="NZ_JACXXF010000009.1"/>
</dbReference>
<reference evidence="2 3" key="1">
    <citation type="submission" date="2020-09" db="EMBL/GenBank/DDBJ databases">
        <title>Bacillus nautilus sp. nov., Chryseoglobus crepusculi sp. nov, and Psychrobacter noctis sp. nov., isolated from deep-sea sponges from the equatorial Atlantic.</title>
        <authorList>
            <person name="Stennett H.L."/>
            <person name="Williams S.E."/>
        </authorList>
    </citation>
    <scope>NUCLEOTIDE SEQUENCE [LARGE SCALE GENOMIC DNA]</scope>
    <source>
        <strain evidence="2 3">28M-24</strain>
    </source>
</reference>
<keyword evidence="3" id="KW-1185">Reference proteome</keyword>
<feature type="transmembrane region" description="Helical" evidence="1">
    <location>
        <begin position="57"/>
        <end position="78"/>
    </location>
</feature>
<proteinExistence type="predicted"/>
<feature type="transmembrane region" description="Helical" evidence="1">
    <location>
        <begin position="99"/>
        <end position="118"/>
    </location>
</feature>
<evidence type="ECO:0000256" key="1">
    <source>
        <dbReference type="SAM" id="Phobius"/>
    </source>
</evidence>
<keyword evidence="1" id="KW-0812">Transmembrane</keyword>
<organism evidence="2 3">
    <name type="scientific">Olleya marilimosa</name>
    <dbReference type="NCBI Taxonomy" id="272164"/>
    <lineage>
        <taxon>Bacteria</taxon>
        <taxon>Pseudomonadati</taxon>
        <taxon>Bacteroidota</taxon>
        <taxon>Flavobacteriia</taxon>
        <taxon>Flavobacteriales</taxon>
        <taxon>Flavobacteriaceae</taxon>
    </lineage>
</organism>
<keyword evidence="1" id="KW-1133">Transmembrane helix</keyword>
<feature type="transmembrane region" description="Helical" evidence="1">
    <location>
        <begin position="32"/>
        <end position="51"/>
    </location>
</feature>
<evidence type="ECO:0000313" key="2">
    <source>
        <dbReference type="EMBL" id="MBD3864601.1"/>
    </source>
</evidence>
<keyword evidence="1" id="KW-0472">Membrane</keyword>
<name>A0ABR8LY88_9FLAO</name>
<comment type="caution">
    <text evidence="2">The sequence shown here is derived from an EMBL/GenBank/DDBJ whole genome shotgun (WGS) entry which is preliminary data.</text>
</comment>